<sequence>MTHLEAVPRRRGRAEAGVSRISWLQGESQYSVHTLLMHSLDFRCIYVPCRISVELTEVYEFPGGSAHLDCTTWPGRLPAPWVSSKEQAMTVAKIIQVALLSVEEVWST</sequence>
<proteinExistence type="predicted"/>
<reference evidence="1" key="1">
    <citation type="submission" date="2023-06" db="EMBL/GenBank/DDBJ databases">
        <title>Black Yeasts Isolated from many extreme environments.</title>
        <authorList>
            <person name="Coleine C."/>
            <person name="Stajich J.E."/>
            <person name="Selbmann L."/>
        </authorList>
    </citation>
    <scope>NUCLEOTIDE SEQUENCE</scope>
    <source>
        <strain evidence="1">CCFEE 5200</strain>
    </source>
</reference>
<comment type="caution">
    <text evidence="1">The sequence shown here is derived from an EMBL/GenBank/DDBJ whole genome shotgun (WGS) entry which is preliminary data.</text>
</comment>
<keyword evidence="2" id="KW-1185">Reference proteome</keyword>
<accession>A0AAN6K9E7</accession>
<gene>
    <name evidence="1" type="ORF">LTR91_015611</name>
</gene>
<dbReference type="Proteomes" id="UP001175353">
    <property type="component" value="Unassembled WGS sequence"/>
</dbReference>
<name>A0AAN6K9E7_9PEZI</name>
<protein>
    <submittedName>
        <fullName evidence="1">Uncharacterized protein</fullName>
    </submittedName>
</protein>
<dbReference type="EMBL" id="JAUJLE010000179">
    <property type="protein sequence ID" value="KAK0971227.1"/>
    <property type="molecule type" value="Genomic_DNA"/>
</dbReference>
<organism evidence="1 2">
    <name type="scientific">Friedmanniomyces endolithicus</name>
    <dbReference type="NCBI Taxonomy" id="329885"/>
    <lineage>
        <taxon>Eukaryota</taxon>
        <taxon>Fungi</taxon>
        <taxon>Dikarya</taxon>
        <taxon>Ascomycota</taxon>
        <taxon>Pezizomycotina</taxon>
        <taxon>Dothideomycetes</taxon>
        <taxon>Dothideomycetidae</taxon>
        <taxon>Mycosphaerellales</taxon>
        <taxon>Teratosphaeriaceae</taxon>
        <taxon>Friedmanniomyces</taxon>
    </lineage>
</organism>
<dbReference type="AlphaFoldDB" id="A0AAN6K9E7"/>
<evidence type="ECO:0000313" key="1">
    <source>
        <dbReference type="EMBL" id="KAK0971227.1"/>
    </source>
</evidence>
<evidence type="ECO:0000313" key="2">
    <source>
        <dbReference type="Proteomes" id="UP001175353"/>
    </source>
</evidence>